<sequence length="80" mass="9365">TSLLLHSGGIPKELKSTDFKHLNAKRIVLTYGDNDKYLTKDRIEKEILNYQHVFGKRMKTEQFQGKHEVNRGFITKESML</sequence>
<proteinExistence type="predicted"/>
<organism evidence="1">
    <name type="scientific">marine sediment metagenome</name>
    <dbReference type="NCBI Taxonomy" id="412755"/>
    <lineage>
        <taxon>unclassified sequences</taxon>
        <taxon>metagenomes</taxon>
        <taxon>ecological metagenomes</taxon>
    </lineage>
</organism>
<gene>
    <name evidence="1" type="ORF">LCGC14_2909230</name>
</gene>
<protein>
    <submittedName>
        <fullName evidence="1">Uncharacterized protein</fullName>
    </submittedName>
</protein>
<reference evidence="1" key="1">
    <citation type="journal article" date="2015" name="Nature">
        <title>Complex archaea that bridge the gap between prokaryotes and eukaryotes.</title>
        <authorList>
            <person name="Spang A."/>
            <person name="Saw J.H."/>
            <person name="Jorgensen S.L."/>
            <person name="Zaremba-Niedzwiedzka K."/>
            <person name="Martijn J."/>
            <person name="Lind A.E."/>
            <person name="van Eijk R."/>
            <person name="Schleper C."/>
            <person name="Guy L."/>
            <person name="Ettema T.J."/>
        </authorList>
    </citation>
    <scope>NUCLEOTIDE SEQUENCE</scope>
</reference>
<dbReference type="AlphaFoldDB" id="A0A0F8YE05"/>
<dbReference type="EMBL" id="LAZR01057521">
    <property type="protein sequence ID" value="KKK71905.1"/>
    <property type="molecule type" value="Genomic_DNA"/>
</dbReference>
<feature type="non-terminal residue" evidence="1">
    <location>
        <position position="1"/>
    </location>
</feature>
<name>A0A0F8YE05_9ZZZZ</name>
<evidence type="ECO:0000313" key="1">
    <source>
        <dbReference type="EMBL" id="KKK71905.1"/>
    </source>
</evidence>
<accession>A0A0F8YE05</accession>
<comment type="caution">
    <text evidence="1">The sequence shown here is derived from an EMBL/GenBank/DDBJ whole genome shotgun (WGS) entry which is preliminary data.</text>
</comment>